<gene>
    <name evidence="1" type="ORF">ZEAMMB73_Zm00001d025777</name>
</gene>
<organism evidence="1">
    <name type="scientific">Zea mays</name>
    <name type="common">Maize</name>
    <dbReference type="NCBI Taxonomy" id="4577"/>
    <lineage>
        <taxon>Eukaryota</taxon>
        <taxon>Viridiplantae</taxon>
        <taxon>Streptophyta</taxon>
        <taxon>Embryophyta</taxon>
        <taxon>Tracheophyta</taxon>
        <taxon>Spermatophyta</taxon>
        <taxon>Magnoliopsida</taxon>
        <taxon>Liliopsida</taxon>
        <taxon>Poales</taxon>
        <taxon>Poaceae</taxon>
        <taxon>PACMAD clade</taxon>
        <taxon>Panicoideae</taxon>
        <taxon>Andropogonodae</taxon>
        <taxon>Andropogoneae</taxon>
        <taxon>Tripsacinae</taxon>
        <taxon>Zea</taxon>
    </lineage>
</organism>
<dbReference type="ExpressionAtlas" id="A0A1D6J9H1">
    <property type="expression patterns" value="baseline and differential"/>
</dbReference>
<keyword evidence="1" id="KW-0396">Initiation factor</keyword>
<dbReference type="GO" id="GO:0003743">
    <property type="term" value="F:translation initiation factor activity"/>
    <property type="evidence" value="ECO:0007669"/>
    <property type="project" value="UniProtKB-KW"/>
</dbReference>
<keyword evidence="1" id="KW-0648">Protein biosynthesis</keyword>
<sequence length="50" mass="5511">MEEILKKMEDTMYRKAVFDAVKKTLEANPSGQTILGSHAAVIDACNSLLE</sequence>
<proteinExistence type="predicted"/>
<dbReference type="AlphaFoldDB" id="A0A1D6J9H1"/>
<accession>A0A1D6J9H1</accession>
<reference evidence="1" key="1">
    <citation type="submission" date="2015-12" db="EMBL/GenBank/DDBJ databases">
        <title>Update maize B73 reference genome by single molecule sequencing technologies.</title>
        <authorList>
            <consortium name="Maize Genome Sequencing Project"/>
            <person name="Ware D."/>
        </authorList>
    </citation>
    <scope>NUCLEOTIDE SEQUENCE</scope>
    <source>
        <tissue evidence="1">Seedling</tissue>
    </source>
</reference>
<evidence type="ECO:0000313" key="1">
    <source>
        <dbReference type="EMBL" id="AQK44565.1"/>
    </source>
</evidence>
<name>A0A1D6J9H1_MAIZE</name>
<dbReference type="EMBL" id="CM000786">
    <property type="protein sequence ID" value="AQK44565.1"/>
    <property type="molecule type" value="Genomic_DNA"/>
</dbReference>
<protein>
    <submittedName>
        <fullName evidence="1">Eukaryotic translation initiation factor isoform 4G-2</fullName>
    </submittedName>
</protein>